<evidence type="ECO:0000259" key="5">
    <source>
        <dbReference type="Pfam" id="PF25137"/>
    </source>
</evidence>
<keyword evidence="2" id="KW-0560">Oxidoreductase</keyword>
<feature type="domain" description="Alcohol dehydrogenase iron-type/glycerol dehydrogenase GldA" evidence="4">
    <location>
        <begin position="58"/>
        <end position="162"/>
    </location>
</feature>
<dbReference type="InterPro" id="IPR056798">
    <property type="entry name" value="ADH_Fe_C"/>
</dbReference>
<dbReference type="GO" id="GO:0004022">
    <property type="term" value="F:alcohol dehydrogenase (NAD+) activity"/>
    <property type="evidence" value="ECO:0007669"/>
    <property type="project" value="TreeGrafter"/>
</dbReference>
<evidence type="ECO:0000313" key="7">
    <source>
        <dbReference type="Proteomes" id="UP000199315"/>
    </source>
</evidence>
<evidence type="ECO:0000259" key="4">
    <source>
        <dbReference type="Pfam" id="PF00465"/>
    </source>
</evidence>
<evidence type="ECO:0000313" key="6">
    <source>
        <dbReference type="EMBL" id="SCP97986.1"/>
    </source>
</evidence>
<dbReference type="Proteomes" id="UP000199315">
    <property type="component" value="Unassembled WGS sequence"/>
</dbReference>
<dbReference type="Pfam" id="PF00465">
    <property type="entry name" value="Fe-ADH"/>
    <property type="match status" value="1"/>
</dbReference>
<feature type="domain" description="Fe-containing alcohol dehydrogenase-like C-terminal" evidence="5">
    <location>
        <begin position="176"/>
        <end position="366"/>
    </location>
</feature>
<proteinExistence type="inferred from homology"/>
<dbReference type="EMBL" id="FMKA01000015">
    <property type="protein sequence ID" value="SCP97986.1"/>
    <property type="molecule type" value="Genomic_DNA"/>
</dbReference>
<gene>
    <name evidence="6" type="ORF">SAMN05421730_101559</name>
</gene>
<keyword evidence="3" id="KW-0520">NAD</keyword>
<organism evidence="6 7">
    <name type="scientific">Anaerobium acetethylicum</name>
    <dbReference type="NCBI Taxonomy" id="1619234"/>
    <lineage>
        <taxon>Bacteria</taxon>
        <taxon>Bacillati</taxon>
        <taxon>Bacillota</taxon>
        <taxon>Clostridia</taxon>
        <taxon>Lachnospirales</taxon>
        <taxon>Lachnospiraceae</taxon>
        <taxon>Anaerobium</taxon>
    </lineage>
</organism>
<evidence type="ECO:0000256" key="1">
    <source>
        <dbReference type="ARBA" id="ARBA00007358"/>
    </source>
</evidence>
<dbReference type="InterPro" id="IPR039697">
    <property type="entry name" value="Alcohol_dehydrogenase_Fe"/>
</dbReference>
<dbReference type="PANTHER" id="PTHR11496:SF102">
    <property type="entry name" value="ALCOHOL DEHYDROGENASE 4"/>
    <property type="match status" value="1"/>
</dbReference>
<protein>
    <submittedName>
        <fullName evidence="6">4-hydroxybutyrate dehydrogenase</fullName>
    </submittedName>
</protein>
<reference evidence="6 7" key="1">
    <citation type="submission" date="2016-09" db="EMBL/GenBank/DDBJ databases">
        <authorList>
            <person name="Capua I."/>
            <person name="De Benedictis P."/>
            <person name="Joannis T."/>
            <person name="Lombin L.H."/>
            <person name="Cattoli G."/>
        </authorList>
    </citation>
    <scope>NUCLEOTIDE SEQUENCE [LARGE SCALE GENOMIC DNA]</scope>
    <source>
        <strain evidence="6 7">GluBS11</strain>
    </source>
</reference>
<keyword evidence="7" id="KW-1185">Reference proteome</keyword>
<evidence type="ECO:0000256" key="3">
    <source>
        <dbReference type="ARBA" id="ARBA00023027"/>
    </source>
</evidence>
<comment type="similarity">
    <text evidence="1">Belongs to the iron-containing alcohol dehydrogenase family.</text>
</comment>
<dbReference type="InterPro" id="IPR001670">
    <property type="entry name" value="ADH_Fe/GldA"/>
</dbReference>
<sequence length="368" mass="40395">MSFVIRPVINMIPTFEKFITDYSIGEGDLIITNEYVLASHIVNTKLTCDVLYQERYGSGEPTDVMIDAILEEIHGKGYKRIIAIGGGTVLDISKLLLFEEGLSCEQICEQLQILSKKKKLIAVPTTCGTGSEVTPIAVVHFMEKDTKIGMSAPSLAADEAVLIEDMFKTLPYGVFAASSIDALVHAVEAYVSPKADAFSKMFSQEAIKKILNGYKKIAEQGTGHVKEVVGDIGIASCFAGIAFGNAGVANVHAISHTIGSALHIPHGQANYLVFAQVFRKYEELGVNLSELNQFLSTVLHVSEEAAWEELSDLLDKILPRKPLKEFGMSEQQIQEFATSTVINQQRLLQNAQVLLRDDDIYDILAECY</sequence>
<accession>A0A1D3TV36</accession>
<dbReference type="GO" id="GO:0046872">
    <property type="term" value="F:metal ion binding"/>
    <property type="evidence" value="ECO:0007669"/>
    <property type="project" value="InterPro"/>
</dbReference>
<dbReference type="STRING" id="1619234.SAMN05421730_101559"/>
<dbReference type="AlphaFoldDB" id="A0A1D3TV36"/>
<dbReference type="SUPFAM" id="SSF56796">
    <property type="entry name" value="Dehydroquinate synthase-like"/>
    <property type="match status" value="1"/>
</dbReference>
<dbReference type="Gene3D" id="1.20.1090.10">
    <property type="entry name" value="Dehydroquinate synthase-like - alpha domain"/>
    <property type="match status" value="1"/>
</dbReference>
<dbReference type="RefSeq" id="WP_169823681.1">
    <property type="nucleotide sequence ID" value="NZ_FMKA01000015.1"/>
</dbReference>
<dbReference type="Gene3D" id="3.40.50.1970">
    <property type="match status" value="1"/>
</dbReference>
<evidence type="ECO:0000256" key="2">
    <source>
        <dbReference type="ARBA" id="ARBA00023002"/>
    </source>
</evidence>
<name>A0A1D3TV36_9FIRM</name>
<dbReference type="InterPro" id="IPR018211">
    <property type="entry name" value="ADH_Fe_CS"/>
</dbReference>
<dbReference type="PROSITE" id="PS00913">
    <property type="entry name" value="ADH_IRON_1"/>
    <property type="match status" value="1"/>
</dbReference>
<dbReference type="Pfam" id="PF25137">
    <property type="entry name" value="ADH_Fe_C"/>
    <property type="match status" value="1"/>
</dbReference>
<dbReference type="PANTHER" id="PTHR11496">
    <property type="entry name" value="ALCOHOL DEHYDROGENASE"/>
    <property type="match status" value="1"/>
</dbReference>